<accession>A0A2J6SKJ4</accession>
<dbReference type="InParanoid" id="A0A2J6SKJ4"/>
<evidence type="ECO:0000313" key="2">
    <source>
        <dbReference type="EMBL" id="PMD51275.1"/>
    </source>
</evidence>
<dbReference type="PROSITE" id="PS50053">
    <property type="entry name" value="UBIQUITIN_2"/>
    <property type="match status" value="1"/>
</dbReference>
<proteinExistence type="predicted"/>
<dbReference type="EMBL" id="KZ613912">
    <property type="protein sequence ID" value="PMD51275.1"/>
    <property type="molecule type" value="Genomic_DNA"/>
</dbReference>
<dbReference type="SMART" id="SM00213">
    <property type="entry name" value="UBQ"/>
    <property type="match status" value="2"/>
</dbReference>
<protein>
    <recommendedName>
        <fullName evidence="1">Ubiquitin-like domain-containing protein</fullName>
    </recommendedName>
</protein>
<dbReference type="STRING" id="1095630.A0A2J6SKJ4"/>
<dbReference type="Gene3D" id="3.10.20.90">
    <property type="entry name" value="Phosphatidylinositol 3-kinase Catalytic Subunit, Chain A, domain 1"/>
    <property type="match status" value="1"/>
</dbReference>
<dbReference type="Proteomes" id="UP000235371">
    <property type="component" value="Unassembled WGS sequence"/>
</dbReference>
<keyword evidence="3" id="KW-1185">Reference proteome</keyword>
<evidence type="ECO:0000259" key="1">
    <source>
        <dbReference type="PROSITE" id="PS50053"/>
    </source>
</evidence>
<dbReference type="RefSeq" id="XP_024728179.1">
    <property type="nucleotide sequence ID" value="XM_024881702.1"/>
</dbReference>
<sequence>MSDWKDAAIVAQRDILFAEEVNVNIDAADGVIFELNNFKTTETVRGLKMAIAAKLNNAAEWESLAVAYVDVEMTDLNATLASYGVQDTDILFFARLVSPQDPKSATNPPAYSEKILNNVLFNSLKGQTLTLHQVSLSSTVAELKQRLGREKSINMSELRLICCGKQWDDNRTLLSYDLQENSTIQLVARLRGGQ</sequence>
<reference evidence="2 3" key="1">
    <citation type="submission" date="2016-04" db="EMBL/GenBank/DDBJ databases">
        <title>A degradative enzymes factory behind the ericoid mycorrhizal symbiosis.</title>
        <authorList>
            <consortium name="DOE Joint Genome Institute"/>
            <person name="Martino E."/>
            <person name="Morin E."/>
            <person name="Grelet G."/>
            <person name="Kuo A."/>
            <person name="Kohler A."/>
            <person name="Daghino S."/>
            <person name="Barry K."/>
            <person name="Choi C."/>
            <person name="Cichocki N."/>
            <person name="Clum A."/>
            <person name="Copeland A."/>
            <person name="Hainaut M."/>
            <person name="Haridas S."/>
            <person name="Labutti K."/>
            <person name="Lindquist E."/>
            <person name="Lipzen A."/>
            <person name="Khouja H.-R."/>
            <person name="Murat C."/>
            <person name="Ohm R."/>
            <person name="Olson A."/>
            <person name="Spatafora J."/>
            <person name="Veneault-Fourrey C."/>
            <person name="Henrissat B."/>
            <person name="Grigoriev I."/>
            <person name="Martin F."/>
            <person name="Perotto S."/>
        </authorList>
    </citation>
    <scope>NUCLEOTIDE SEQUENCE [LARGE SCALE GENOMIC DNA]</scope>
    <source>
        <strain evidence="2 3">E</strain>
    </source>
</reference>
<dbReference type="PANTHER" id="PTHR10666">
    <property type="entry name" value="UBIQUITIN"/>
    <property type="match status" value="1"/>
</dbReference>
<dbReference type="CDD" id="cd17039">
    <property type="entry name" value="Ubl_ubiquitin_like"/>
    <property type="match status" value="1"/>
</dbReference>
<dbReference type="InterPro" id="IPR019956">
    <property type="entry name" value="Ubiquitin_dom"/>
</dbReference>
<dbReference type="PRINTS" id="PR00348">
    <property type="entry name" value="UBIQUITIN"/>
</dbReference>
<dbReference type="InterPro" id="IPR000626">
    <property type="entry name" value="Ubiquitin-like_dom"/>
</dbReference>
<dbReference type="Pfam" id="PF00240">
    <property type="entry name" value="ubiquitin"/>
    <property type="match status" value="1"/>
</dbReference>
<feature type="domain" description="Ubiquitin-like" evidence="1">
    <location>
        <begin position="117"/>
        <end position="193"/>
    </location>
</feature>
<dbReference type="InterPro" id="IPR050158">
    <property type="entry name" value="Ubiquitin_ubiquitin-like"/>
</dbReference>
<organism evidence="2 3">
    <name type="scientific">Hyaloscypha bicolor E</name>
    <dbReference type="NCBI Taxonomy" id="1095630"/>
    <lineage>
        <taxon>Eukaryota</taxon>
        <taxon>Fungi</taxon>
        <taxon>Dikarya</taxon>
        <taxon>Ascomycota</taxon>
        <taxon>Pezizomycotina</taxon>
        <taxon>Leotiomycetes</taxon>
        <taxon>Helotiales</taxon>
        <taxon>Hyaloscyphaceae</taxon>
        <taxon>Hyaloscypha</taxon>
        <taxon>Hyaloscypha bicolor</taxon>
    </lineage>
</organism>
<evidence type="ECO:0000313" key="3">
    <source>
        <dbReference type="Proteomes" id="UP000235371"/>
    </source>
</evidence>
<dbReference type="InterPro" id="IPR029071">
    <property type="entry name" value="Ubiquitin-like_domsf"/>
</dbReference>
<dbReference type="SUPFAM" id="SSF54236">
    <property type="entry name" value="Ubiquitin-like"/>
    <property type="match status" value="2"/>
</dbReference>
<gene>
    <name evidence="2" type="ORF">K444DRAFT_620403</name>
</gene>
<dbReference type="OrthoDB" id="428577at2759"/>
<dbReference type="GeneID" id="36589779"/>
<dbReference type="AlphaFoldDB" id="A0A2J6SKJ4"/>
<name>A0A2J6SKJ4_9HELO</name>